<dbReference type="EMBL" id="JALPQF010000003">
    <property type="protein sequence ID" value="MCK8479815.1"/>
    <property type="molecule type" value="Genomic_DNA"/>
</dbReference>
<keyword evidence="3" id="KW-0804">Transcription</keyword>
<dbReference type="SMART" id="SM00345">
    <property type="entry name" value="HTH_GNTR"/>
    <property type="match status" value="1"/>
</dbReference>
<dbReference type="InterPro" id="IPR028082">
    <property type="entry name" value="Peripla_BP_I"/>
</dbReference>
<evidence type="ECO:0000313" key="5">
    <source>
        <dbReference type="EMBL" id="MCK8479815.1"/>
    </source>
</evidence>
<name>A0ABT0H7J3_9FLAO</name>
<dbReference type="Pfam" id="PF00392">
    <property type="entry name" value="GntR"/>
    <property type="match status" value="1"/>
</dbReference>
<dbReference type="Gene3D" id="1.10.10.10">
    <property type="entry name" value="Winged helix-like DNA-binding domain superfamily/Winged helix DNA-binding domain"/>
    <property type="match status" value="1"/>
</dbReference>
<dbReference type="InterPro" id="IPR036390">
    <property type="entry name" value="WH_DNA-bd_sf"/>
</dbReference>
<dbReference type="CDD" id="cd07377">
    <property type="entry name" value="WHTH_GntR"/>
    <property type="match status" value="1"/>
</dbReference>
<dbReference type="PANTHER" id="PTHR38445:SF10">
    <property type="entry name" value="GNTR-FAMILY TRANSCRIPTIONAL REGULATOR"/>
    <property type="match status" value="1"/>
</dbReference>
<sequence>MSIINVDNNAGIPKYRQIIQSVEVGLQEGLLKKGDKLPSINSIRNRFSLSRDTVFMAFGELKKRGIIEAVSGKGHYIKSEDVTVVKKVFLLFDELNSFKEDLYNAIVNSLGESVKVDIFFHHFNQDVFDKHINDSIGNYNYYIVMPASLNGAFQSLKNLPENKVFLLDQTNERLKRYAGVFQNFEKNVFDGLSSLKKQLQKYNKLVFVNPKSNQPDGIYYGFQKFISATSTEGQRVEGTDEIIPQKGCVYFVLDDRSLIELIKKINNTNFKIGEDVGVIAYNDSLLKEIVEGGITTISTNFKEMGARIAYLIINEEFKQMENPNNILIRKSL</sequence>
<evidence type="ECO:0000313" key="6">
    <source>
        <dbReference type="Proteomes" id="UP001203687"/>
    </source>
</evidence>
<evidence type="ECO:0000256" key="1">
    <source>
        <dbReference type="ARBA" id="ARBA00023015"/>
    </source>
</evidence>
<organism evidence="5 6">
    <name type="scientific">Psychroserpens algicola</name>
    <dbReference type="NCBI Taxonomy" id="1719034"/>
    <lineage>
        <taxon>Bacteria</taxon>
        <taxon>Pseudomonadati</taxon>
        <taxon>Bacteroidota</taxon>
        <taxon>Flavobacteriia</taxon>
        <taxon>Flavobacteriales</taxon>
        <taxon>Flavobacteriaceae</taxon>
        <taxon>Psychroserpens</taxon>
    </lineage>
</organism>
<dbReference type="Proteomes" id="UP001203687">
    <property type="component" value="Unassembled WGS sequence"/>
</dbReference>
<proteinExistence type="predicted"/>
<dbReference type="PANTHER" id="PTHR38445">
    <property type="entry name" value="HTH-TYPE TRANSCRIPTIONAL REPRESSOR YTRA"/>
    <property type="match status" value="1"/>
</dbReference>
<dbReference type="Gene3D" id="3.40.50.2300">
    <property type="match status" value="2"/>
</dbReference>
<dbReference type="InterPro" id="IPR000524">
    <property type="entry name" value="Tscrpt_reg_HTH_GntR"/>
</dbReference>
<dbReference type="SUPFAM" id="SSF46785">
    <property type="entry name" value="Winged helix' DNA-binding domain"/>
    <property type="match status" value="1"/>
</dbReference>
<accession>A0ABT0H7J3</accession>
<gene>
    <name evidence="5" type="ORF">MUY34_04235</name>
</gene>
<keyword evidence="6" id="KW-1185">Reference proteome</keyword>
<keyword evidence="2" id="KW-0238">DNA-binding</keyword>
<dbReference type="RefSeq" id="WP_248412065.1">
    <property type="nucleotide sequence ID" value="NZ_JALPQF010000003.1"/>
</dbReference>
<comment type="caution">
    <text evidence="5">The sequence shown here is derived from an EMBL/GenBank/DDBJ whole genome shotgun (WGS) entry which is preliminary data.</text>
</comment>
<protein>
    <submittedName>
        <fullName evidence="5">GntR family transcriptional regulator</fullName>
    </submittedName>
</protein>
<evidence type="ECO:0000259" key="4">
    <source>
        <dbReference type="PROSITE" id="PS50949"/>
    </source>
</evidence>
<reference evidence="5" key="1">
    <citation type="submission" date="2022-04" db="EMBL/GenBank/DDBJ databases">
        <authorList>
            <person name="Ren T."/>
        </authorList>
    </citation>
    <scope>NUCLEOTIDE SEQUENCE</scope>
    <source>
        <strain evidence="5">F63249</strain>
    </source>
</reference>
<feature type="domain" description="HTH gntR-type" evidence="4">
    <location>
        <begin position="12"/>
        <end position="80"/>
    </location>
</feature>
<evidence type="ECO:0000256" key="2">
    <source>
        <dbReference type="ARBA" id="ARBA00023125"/>
    </source>
</evidence>
<evidence type="ECO:0000256" key="3">
    <source>
        <dbReference type="ARBA" id="ARBA00023163"/>
    </source>
</evidence>
<dbReference type="SUPFAM" id="SSF53822">
    <property type="entry name" value="Periplasmic binding protein-like I"/>
    <property type="match status" value="1"/>
</dbReference>
<dbReference type="PROSITE" id="PS50949">
    <property type="entry name" value="HTH_GNTR"/>
    <property type="match status" value="1"/>
</dbReference>
<dbReference type="InterPro" id="IPR036388">
    <property type="entry name" value="WH-like_DNA-bd_sf"/>
</dbReference>
<dbReference type="Pfam" id="PF13377">
    <property type="entry name" value="Peripla_BP_3"/>
    <property type="match status" value="1"/>
</dbReference>
<keyword evidence="1" id="KW-0805">Transcription regulation</keyword>
<dbReference type="InterPro" id="IPR046335">
    <property type="entry name" value="LacI/GalR-like_sensor"/>
</dbReference>